<organism evidence="11 12">
    <name type="scientific">Acropora cervicornis</name>
    <name type="common">Staghorn coral</name>
    <dbReference type="NCBI Taxonomy" id="6130"/>
    <lineage>
        <taxon>Eukaryota</taxon>
        <taxon>Metazoa</taxon>
        <taxon>Cnidaria</taxon>
        <taxon>Anthozoa</taxon>
        <taxon>Hexacorallia</taxon>
        <taxon>Scleractinia</taxon>
        <taxon>Astrocoeniina</taxon>
        <taxon>Acroporidae</taxon>
        <taxon>Acropora</taxon>
    </lineage>
</organism>
<dbReference type="SUPFAM" id="SSF54762">
    <property type="entry name" value="Signal recognition particle alu RNA binding heterodimer, SRP9/14"/>
    <property type="match status" value="1"/>
</dbReference>
<gene>
    <name evidence="11" type="ORF">P5673_017232</name>
</gene>
<comment type="function">
    <text evidence="8 9">Component of the signal recognition particle (SRP) complex, a ribonucleoprotein complex that mediates the cotranslational targeting of secretory and membrane proteins to the endoplasmic reticulum (ER). SRP9 together with SRP14 and the Alu portion of the SRP RNA, constitutes the elongation arrest domain of SRP. The complex of SRP9 and SRP14 is required for SRP RNA binding.</text>
</comment>
<evidence type="ECO:0000256" key="4">
    <source>
        <dbReference type="ARBA" id="ARBA00022490"/>
    </source>
</evidence>
<dbReference type="PANTHER" id="PTHR12834">
    <property type="entry name" value="SIGNAL RECOGNITION PARTICLE 9 KDA PROTEIN"/>
    <property type="match status" value="1"/>
</dbReference>
<evidence type="ECO:0000313" key="11">
    <source>
        <dbReference type="EMBL" id="KAK2560246.1"/>
    </source>
</evidence>
<dbReference type="Proteomes" id="UP001249851">
    <property type="component" value="Unassembled WGS sequence"/>
</dbReference>
<dbReference type="InterPro" id="IPR009018">
    <property type="entry name" value="Signal_recog_particle_SRP9/14"/>
</dbReference>
<dbReference type="GO" id="GO:0045900">
    <property type="term" value="P:negative regulation of translational elongation"/>
    <property type="evidence" value="ECO:0007669"/>
    <property type="project" value="InterPro"/>
</dbReference>
<dbReference type="PANTHER" id="PTHR12834:SF12">
    <property type="entry name" value="SIGNAL RECOGNITION PARTICLE 9 KDA PROTEIN"/>
    <property type="match status" value="1"/>
</dbReference>
<dbReference type="InterPro" id="IPR008832">
    <property type="entry name" value="SRP9"/>
</dbReference>
<accession>A0AAD9QFA7</accession>
<dbReference type="GO" id="GO:0005829">
    <property type="term" value="C:cytosol"/>
    <property type="evidence" value="ECO:0007669"/>
    <property type="project" value="UniProtKB-ARBA"/>
</dbReference>
<proteinExistence type="inferred from homology"/>
<keyword evidence="7 9" id="KW-0687">Ribonucleoprotein</keyword>
<evidence type="ECO:0000256" key="6">
    <source>
        <dbReference type="ARBA" id="ARBA00023135"/>
    </source>
</evidence>
<dbReference type="Pfam" id="PF05486">
    <property type="entry name" value="SRP9-21"/>
    <property type="match status" value="1"/>
</dbReference>
<dbReference type="FunFam" id="3.30.720.10:FF:000001">
    <property type="entry name" value="Signal recognition particle 9 kDa protein"/>
    <property type="match status" value="1"/>
</dbReference>
<protein>
    <recommendedName>
        <fullName evidence="3 9">Signal recognition particle 9 kDa protein</fullName>
        <shortName evidence="9">SRP9</shortName>
    </recommendedName>
</protein>
<keyword evidence="5 9" id="KW-0694">RNA-binding</keyword>
<dbReference type="InterPro" id="IPR039432">
    <property type="entry name" value="SRP9_dom"/>
</dbReference>
<comment type="caution">
    <text evidence="11">The sequence shown here is derived from an EMBL/GenBank/DDBJ whole genome shotgun (WGS) entry which is preliminary data.</text>
</comment>
<dbReference type="GO" id="GO:0005786">
    <property type="term" value="C:signal recognition particle, endoplasmic reticulum targeting"/>
    <property type="evidence" value="ECO:0007669"/>
    <property type="project" value="UniProtKB-KW"/>
</dbReference>
<reference evidence="11" key="1">
    <citation type="journal article" date="2023" name="G3 (Bethesda)">
        <title>Whole genome assembly and annotation of the endangered Caribbean coral Acropora cervicornis.</title>
        <authorList>
            <person name="Selwyn J.D."/>
            <person name="Vollmer S.V."/>
        </authorList>
    </citation>
    <scope>NUCLEOTIDE SEQUENCE</scope>
    <source>
        <strain evidence="11">K2</strain>
    </source>
</reference>
<dbReference type="GO" id="GO:0006614">
    <property type="term" value="P:SRP-dependent cotranslational protein targeting to membrane"/>
    <property type="evidence" value="ECO:0007669"/>
    <property type="project" value="InterPro"/>
</dbReference>
<evidence type="ECO:0000256" key="2">
    <source>
        <dbReference type="ARBA" id="ARBA00009193"/>
    </source>
</evidence>
<evidence type="ECO:0000313" key="12">
    <source>
        <dbReference type="Proteomes" id="UP001249851"/>
    </source>
</evidence>
<evidence type="ECO:0000259" key="10">
    <source>
        <dbReference type="Pfam" id="PF05486"/>
    </source>
</evidence>
<dbReference type="PIRSF" id="PIRSF017029">
    <property type="entry name" value="Signal_recog_particle_SRP9"/>
    <property type="match status" value="1"/>
</dbReference>
<evidence type="ECO:0000256" key="3">
    <source>
        <dbReference type="ARBA" id="ARBA00020414"/>
    </source>
</evidence>
<dbReference type="AlphaFoldDB" id="A0AAD9QFA7"/>
<keyword evidence="4 9" id="KW-0963">Cytoplasm</keyword>
<evidence type="ECO:0000256" key="8">
    <source>
        <dbReference type="ARBA" id="ARBA00045462"/>
    </source>
</evidence>
<dbReference type="Gene3D" id="3.30.720.10">
    <property type="entry name" value="Signal recognition particle alu RNA binding heterodimer, srp9/1"/>
    <property type="match status" value="1"/>
</dbReference>
<comment type="subcellular location">
    <subcellularLocation>
        <location evidence="1 9">Cytoplasm</location>
    </subcellularLocation>
</comment>
<dbReference type="GO" id="GO:0008312">
    <property type="term" value="F:7S RNA binding"/>
    <property type="evidence" value="ECO:0007669"/>
    <property type="project" value="InterPro"/>
</dbReference>
<reference evidence="11" key="2">
    <citation type="journal article" date="2023" name="Science">
        <title>Genomic signatures of disease resistance in endangered staghorn corals.</title>
        <authorList>
            <person name="Vollmer S.V."/>
            <person name="Selwyn J.D."/>
            <person name="Despard B.A."/>
            <person name="Roesel C.L."/>
        </authorList>
    </citation>
    <scope>NUCLEOTIDE SEQUENCE</scope>
    <source>
        <strain evidence="11">K2</strain>
    </source>
</reference>
<evidence type="ECO:0000256" key="7">
    <source>
        <dbReference type="ARBA" id="ARBA00023274"/>
    </source>
</evidence>
<evidence type="ECO:0000256" key="9">
    <source>
        <dbReference type="PIRNR" id="PIRNR017029"/>
    </source>
</evidence>
<keyword evidence="6 9" id="KW-0733">Signal recognition particle</keyword>
<feature type="domain" description="SRP9" evidence="10">
    <location>
        <begin position="5"/>
        <end position="72"/>
    </location>
</feature>
<sequence>MVYFDSWDEFAAAVEQLCVAEPNRFRFVIKYRSCDGKLVLKGTDDQVCLKYRTEQQQDLKKLEKLNSVLMRHTVAK</sequence>
<keyword evidence="12" id="KW-1185">Reference proteome</keyword>
<evidence type="ECO:0000256" key="5">
    <source>
        <dbReference type="ARBA" id="ARBA00022884"/>
    </source>
</evidence>
<name>A0AAD9QFA7_ACRCE</name>
<dbReference type="InterPro" id="IPR039914">
    <property type="entry name" value="SRP9-like"/>
</dbReference>
<evidence type="ECO:0000256" key="1">
    <source>
        <dbReference type="ARBA" id="ARBA00004496"/>
    </source>
</evidence>
<comment type="similarity">
    <text evidence="2 9">Belongs to the SRP9 family.</text>
</comment>
<dbReference type="EMBL" id="JARQWQ010000037">
    <property type="protein sequence ID" value="KAK2560246.1"/>
    <property type="molecule type" value="Genomic_DNA"/>
</dbReference>